<accession>A0A059F0T8</accession>
<reference evidence="3 4" key="2">
    <citation type="submission" date="2014-03" db="EMBL/GenBank/DDBJ databases">
        <title>The Genome Sequence of Anncaliia algerae insect isolate PRA339.</title>
        <authorList>
            <consortium name="The Broad Institute Genome Sequencing Platform"/>
            <consortium name="The Broad Institute Genome Sequencing Center for Infectious Disease"/>
            <person name="Cuomo C."/>
            <person name="Becnel J."/>
            <person name="Sanscrainte N."/>
            <person name="Walker B."/>
            <person name="Young S.K."/>
            <person name="Zeng Q."/>
            <person name="Gargeya S."/>
            <person name="Fitzgerald M."/>
            <person name="Haas B."/>
            <person name="Abouelleil A."/>
            <person name="Alvarado L."/>
            <person name="Arachchi H.M."/>
            <person name="Berlin A.M."/>
            <person name="Chapman S.B."/>
            <person name="Dewar J."/>
            <person name="Goldberg J."/>
            <person name="Griggs A."/>
            <person name="Gujja S."/>
            <person name="Hansen M."/>
            <person name="Howarth C."/>
            <person name="Imamovic A."/>
            <person name="Larimer J."/>
            <person name="McCowan C."/>
            <person name="Murphy C."/>
            <person name="Neiman D."/>
            <person name="Pearson M."/>
            <person name="Priest M."/>
            <person name="Roberts A."/>
            <person name="Saif S."/>
            <person name="Shea T."/>
            <person name="Sisk P."/>
            <person name="Sykes S."/>
            <person name="Wortman J."/>
            <person name="Nusbaum C."/>
            <person name="Birren B."/>
        </authorList>
    </citation>
    <scope>NUCLEOTIDE SEQUENCE [LARGE SCALE GENOMIC DNA]</scope>
    <source>
        <strain evidence="3 4">PRA339</strain>
    </source>
</reference>
<dbReference type="HOGENOM" id="CLU_1634961_0_0_1"/>
<gene>
    <name evidence="3" type="ORF">H312_01797</name>
</gene>
<feature type="chain" id="PRO_5001576802" evidence="2">
    <location>
        <begin position="17"/>
        <end position="162"/>
    </location>
</feature>
<keyword evidence="1" id="KW-1133">Transmembrane helix</keyword>
<dbReference type="AlphaFoldDB" id="A0A059F0T8"/>
<dbReference type="EMBL" id="KK365162">
    <property type="protein sequence ID" value="KCZ80790.1"/>
    <property type="molecule type" value="Genomic_DNA"/>
</dbReference>
<keyword evidence="2" id="KW-0732">Signal</keyword>
<dbReference type="Proteomes" id="UP000030655">
    <property type="component" value="Unassembled WGS sequence"/>
</dbReference>
<reference evidence="4" key="1">
    <citation type="submission" date="2013-02" db="EMBL/GenBank/DDBJ databases">
        <authorList>
            <consortium name="The Broad Institute Genome Sequencing Platform"/>
            <person name="Cuomo C."/>
            <person name="Becnel J."/>
            <person name="Sanscrainte N."/>
            <person name="Walker B."/>
            <person name="Young S.K."/>
            <person name="Zeng Q."/>
            <person name="Gargeya S."/>
            <person name="Fitzgerald M."/>
            <person name="Haas B."/>
            <person name="Abouelleil A."/>
            <person name="Alvarado L."/>
            <person name="Arachchi H.M."/>
            <person name="Berlin A.M."/>
            <person name="Chapman S.B."/>
            <person name="Dewar J."/>
            <person name="Goldberg J."/>
            <person name="Griggs A."/>
            <person name="Gujja S."/>
            <person name="Hansen M."/>
            <person name="Howarth C."/>
            <person name="Imamovic A."/>
            <person name="Larimer J."/>
            <person name="McCowan C."/>
            <person name="Murphy C."/>
            <person name="Neiman D."/>
            <person name="Pearson M."/>
            <person name="Priest M."/>
            <person name="Roberts A."/>
            <person name="Saif S."/>
            <person name="Shea T."/>
            <person name="Sisk P."/>
            <person name="Sykes S."/>
            <person name="Wortman J."/>
            <person name="Nusbaum C."/>
            <person name="Birren B."/>
        </authorList>
    </citation>
    <scope>NUCLEOTIDE SEQUENCE [LARGE SCALE GENOMIC DNA]</scope>
    <source>
        <strain evidence="4">PRA339</strain>
    </source>
</reference>
<evidence type="ECO:0000313" key="3">
    <source>
        <dbReference type="EMBL" id="KCZ80790.1"/>
    </source>
</evidence>
<organism evidence="3 4">
    <name type="scientific">Anncaliia algerae PRA339</name>
    <dbReference type="NCBI Taxonomy" id="1288291"/>
    <lineage>
        <taxon>Eukaryota</taxon>
        <taxon>Fungi</taxon>
        <taxon>Fungi incertae sedis</taxon>
        <taxon>Microsporidia</taxon>
        <taxon>Tubulinosematoidea</taxon>
        <taxon>Tubulinosematidae</taxon>
        <taxon>Anncaliia</taxon>
    </lineage>
</organism>
<name>A0A059F0T8_9MICR</name>
<evidence type="ECO:0000256" key="1">
    <source>
        <dbReference type="SAM" id="Phobius"/>
    </source>
</evidence>
<sequence>MLKIIFLQIFIDLVYSQNPDIEKIQELANSFNLGTKVNQFCNQSLNENPCVNFENSVCLYDYFLNLQKNIKESINCNISNCEENEVNICKYGNINYNNTYDYHNQSYETCKYYGFPIFILLIFTIVLILIVVPISEYKLKKYKNRNILNINDIIGSKEDESI</sequence>
<feature type="signal peptide" evidence="2">
    <location>
        <begin position="1"/>
        <end position="16"/>
    </location>
</feature>
<evidence type="ECO:0000256" key="2">
    <source>
        <dbReference type="SAM" id="SignalP"/>
    </source>
</evidence>
<keyword evidence="1" id="KW-0812">Transmembrane</keyword>
<protein>
    <submittedName>
        <fullName evidence="3">Uncharacterized protein</fullName>
    </submittedName>
</protein>
<evidence type="ECO:0000313" key="4">
    <source>
        <dbReference type="Proteomes" id="UP000030655"/>
    </source>
</evidence>
<feature type="transmembrane region" description="Helical" evidence="1">
    <location>
        <begin position="112"/>
        <end position="135"/>
    </location>
</feature>
<keyword evidence="1" id="KW-0472">Membrane</keyword>
<keyword evidence="4" id="KW-1185">Reference proteome</keyword>
<dbReference type="VEuPathDB" id="MicrosporidiaDB:H312_01797"/>
<proteinExistence type="predicted"/>